<dbReference type="Proteomes" id="UP000661696">
    <property type="component" value="Unassembled WGS sequence"/>
</dbReference>
<dbReference type="RefSeq" id="WP_202089656.1">
    <property type="nucleotide sequence ID" value="NZ_JAELVM010000001.1"/>
</dbReference>
<sequence>MKVTVKLAFLYLFFIFVIGCKNDKTERKTVLLADREAPLGWIYLKMYDNETFEFISRGVRVDEDIYSGTYSFKNDTLYFKYKNSIPKAGSKAIIEKGFINYLDGAYPESIQIKSNNLK</sequence>
<gene>
    <name evidence="1" type="ORF">JET18_05745</name>
</gene>
<accession>A0ABS1QDE8</accession>
<dbReference type="PROSITE" id="PS51257">
    <property type="entry name" value="PROKAR_LIPOPROTEIN"/>
    <property type="match status" value="1"/>
</dbReference>
<reference evidence="1 2" key="1">
    <citation type="submission" date="2020-12" db="EMBL/GenBank/DDBJ databases">
        <title>Chryseobacterium endoalhailicus sp. nov., isolated from seed of leguminous plant.</title>
        <authorList>
            <person name="Zhang X."/>
        </authorList>
    </citation>
    <scope>NUCLEOTIDE SEQUENCE [LARGE SCALE GENOMIC DNA]</scope>
    <source>
        <strain evidence="1 2">L7</strain>
    </source>
</reference>
<dbReference type="EMBL" id="JAELVM010000001">
    <property type="protein sequence ID" value="MBL1220331.1"/>
    <property type="molecule type" value="Genomic_DNA"/>
</dbReference>
<proteinExistence type="predicted"/>
<organism evidence="1 2">
    <name type="scientific">Chryseobacterium endalhagicum</name>
    <dbReference type="NCBI Taxonomy" id="2797638"/>
    <lineage>
        <taxon>Bacteria</taxon>
        <taxon>Pseudomonadati</taxon>
        <taxon>Bacteroidota</taxon>
        <taxon>Flavobacteriia</taxon>
        <taxon>Flavobacteriales</taxon>
        <taxon>Weeksellaceae</taxon>
        <taxon>Chryseobacterium group</taxon>
        <taxon>Chryseobacterium</taxon>
    </lineage>
</organism>
<evidence type="ECO:0000313" key="1">
    <source>
        <dbReference type="EMBL" id="MBL1220331.1"/>
    </source>
</evidence>
<evidence type="ECO:0000313" key="2">
    <source>
        <dbReference type="Proteomes" id="UP000661696"/>
    </source>
</evidence>
<keyword evidence="2" id="KW-1185">Reference proteome</keyword>
<name>A0ABS1QDE8_9FLAO</name>
<protein>
    <recommendedName>
        <fullName evidence="3">DUF4369 domain-containing protein</fullName>
    </recommendedName>
</protein>
<evidence type="ECO:0008006" key="3">
    <source>
        <dbReference type="Google" id="ProtNLM"/>
    </source>
</evidence>
<comment type="caution">
    <text evidence="1">The sequence shown here is derived from an EMBL/GenBank/DDBJ whole genome shotgun (WGS) entry which is preliminary data.</text>
</comment>